<protein>
    <submittedName>
        <fullName evidence="1">Uncharacterized protein</fullName>
    </submittedName>
</protein>
<evidence type="ECO:0000313" key="2">
    <source>
        <dbReference type="Proteomes" id="UP001431783"/>
    </source>
</evidence>
<evidence type="ECO:0000313" key="1">
    <source>
        <dbReference type="EMBL" id="KAK9880109.1"/>
    </source>
</evidence>
<dbReference type="AlphaFoldDB" id="A0AAW1UL29"/>
<gene>
    <name evidence="1" type="ORF">WA026_008625</name>
</gene>
<organism evidence="1 2">
    <name type="scientific">Henosepilachna vigintioctopunctata</name>
    <dbReference type="NCBI Taxonomy" id="420089"/>
    <lineage>
        <taxon>Eukaryota</taxon>
        <taxon>Metazoa</taxon>
        <taxon>Ecdysozoa</taxon>
        <taxon>Arthropoda</taxon>
        <taxon>Hexapoda</taxon>
        <taxon>Insecta</taxon>
        <taxon>Pterygota</taxon>
        <taxon>Neoptera</taxon>
        <taxon>Endopterygota</taxon>
        <taxon>Coleoptera</taxon>
        <taxon>Polyphaga</taxon>
        <taxon>Cucujiformia</taxon>
        <taxon>Coccinelloidea</taxon>
        <taxon>Coccinellidae</taxon>
        <taxon>Epilachninae</taxon>
        <taxon>Epilachnini</taxon>
        <taxon>Henosepilachna</taxon>
    </lineage>
</organism>
<proteinExistence type="predicted"/>
<name>A0AAW1UL29_9CUCU</name>
<dbReference type="Proteomes" id="UP001431783">
    <property type="component" value="Unassembled WGS sequence"/>
</dbReference>
<comment type="caution">
    <text evidence="1">The sequence shown here is derived from an EMBL/GenBank/DDBJ whole genome shotgun (WGS) entry which is preliminary data.</text>
</comment>
<keyword evidence="2" id="KW-1185">Reference proteome</keyword>
<reference evidence="1 2" key="1">
    <citation type="submission" date="2023-03" db="EMBL/GenBank/DDBJ databases">
        <title>Genome insight into feeding habits of ladybird beetles.</title>
        <authorList>
            <person name="Li H.-S."/>
            <person name="Huang Y.-H."/>
            <person name="Pang H."/>
        </authorList>
    </citation>
    <scope>NUCLEOTIDE SEQUENCE [LARGE SCALE GENOMIC DNA]</scope>
    <source>
        <strain evidence="1">SYSU_2023b</strain>
        <tissue evidence="1">Whole body</tissue>
    </source>
</reference>
<sequence length="145" mass="16421">MGFKVASKTFSVPQTTLKRKAEEEDDCNYILDVGGRPHGLTTKDLRALEYTLAVKNEKDHMLHWDKGQAGEDWLQGILSRHSELTDIPLMVVKPRKKMDPELMLNAAPEAWGVCSVSGWMTDELFLGWFKKFIEFSGAKPDRPVA</sequence>
<accession>A0AAW1UL29</accession>
<dbReference type="EMBL" id="JARQZJ010000063">
    <property type="protein sequence ID" value="KAK9880109.1"/>
    <property type="molecule type" value="Genomic_DNA"/>
</dbReference>